<protein>
    <submittedName>
        <fullName evidence="1">Uncharacterized protein</fullName>
    </submittedName>
</protein>
<dbReference type="Proteomes" id="UP000285123">
    <property type="component" value="Unassembled WGS sequence"/>
</dbReference>
<evidence type="ECO:0000313" key="1">
    <source>
        <dbReference type="EMBL" id="ROO28261.1"/>
    </source>
</evidence>
<dbReference type="EMBL" id="AYKF01000088">
    <property type="protein sequence ID" value="ROO28261.1"/>
    <property type="molecule type" value="Genomic_DNA"/>
</dbReference>
<dbReference type="RefSeq" id="WP_123591391.1">
    <property type="nucleotide sequence ID" value="NZ_AYKF01000088.1"/>
</dbReference>
<proteinExistence type="predicted"/>
<accession>A0A423PRW1</accession>
<reference evidence="1 2" key="1">
    <citation type="submission" date="2013-10" db="EMBL/GenBank/DDBJ databases">
        <title>Salinisphaera halophila YIM 95161 Genome Sequencing.</title>
        <authorList>
            <person name="Lai Q."/>
            <person name="Li C."/>
            <person name="Shao Z."/>
        </authorList>
    </citation>
    <scope>NUCLEOTIDE SEQUENCE [LARGE SCALE GENOMIC DNA]</scope>
    <source>
        <strain evidence="1 2">YIM 95161</strain>
    </source>
</reference>
<sequence length="100" mass="10820">MSQLNDIAHETAHRIVEQAGGPTASFDAMSAAFKQLIVDGHLPIGWPPGGRAFHVAHAAMWSEVIRLQLAALEPNEASRRAMALSAHLDYLHRGTLSGDR</sequence>
<name>A0A423PRW1_9GAMM</name>
<dbReference type="AlphaFoldDB" id="A0A423PRW1"/>
<organism evidence="1 2">
    <name type="scientific">Salinisphaera orenii YIM 95161</name>
    <dbReference type="NCBI Taxonomy" id="1051139"/>
    <lineage>
        <taxon>Bacteria</taxon>
        <taxon>Pseudomonadati</taxon>
        <taxon>Pseudomonadota</taxon>
        <taxon>Gammaproteobacteria</taxon>
        <taxon>Salinisphaerales</taxon>
        <taxon>Salinisphaeraceae</taxon>
        <taxon>Salinisphaera</taxon>
    </lineage>
</organism>
<gene>
    <name evidence="1" type="ORF">SAHL_10650</name>
</gene>
<evidence type="ECO:0000313" key="2">
    <source>
        <dbReference type="Proteomes" id="UP000285123"/>
    </source>
</evidence>
<comment type="caution">
    <text evidence="1">The sequence shown here is derived from an EMBL/GenBank/DDBJ whole genome shotgun (WGS) entry which is preliminary data.</text>
</comment>